<organism evidence="1 2">
    <name type="scientific">Artomyces pyxidatus</name>
    <dbReference type="NCBI Taxonomy" id="48021"/>
    <lineage>
        <taxon>Eukaryota</taxon>
        <taxon>Fungi</taxon>
        <taxon>Dikarya</taxon>
        <taxon>Basidiomycota</taxon>
        <taxon>Agaricomycotina</taxon>
        <taxon>Agaricomycetes</taxon>
        <taxon>Russulales</taxon>
        <taxon>Auriscalpiaceae</taxon>
        <taxon>Artomyces</taxon>
    </lineage>
</organism>
<accession>A0ACB8SVF5</accession>
<reference evidence="1" key="1">
    <citation type="submission" date="2021-03" db="EMBL/GenBank/DDBJ databases">
        <authorList>
            <consortium name="DOE Joint Genome Institute"/>
            <person name="Ahrendt S."/>
            <person name="Looney B.P."/>
            <person name="Miyauchi S."/>
            <person name="Morin E."/>
            <person name="Drula E."/>
            <person name="Courty P.E."/>
            <person name="Chicoki N."/>
            <person name="Fauchery L."/>
            <person name="Kohler A."/>
            <person name="Kuo A."/>
            <person name="Labutti K."/>
            <person name="Pangilinan J."/>
            <person name="Lipzen A."/>
            <person name="Riley R."/>
            <person name="Andreopoulos W."/>
            <person name="He G."/>
            <person name="Johnson J."/>
            <person name="Barry K.W."/>
            <person name="Grigoriev I.V."/>
            <person name="Nagy L."/>
            <person name="Hibbett D."/>
            <person name="Henrissat B."/>
            <person name="Matheny P.B."/>
            <person name="Labbe J."/>
            <person name="Martin F."/>
        </authorList>
    </citation>
    <scope>NUCLEOTIDE SEQUENCE</scope>
    <source>
        <strain evidence="1">HHB10654</strain>
    </source>
</reference>
<name>A0ACB8SVF5_9AGAM</name>
<dbReference type="EMBL" id="MU277223">
    <property type="protein sequence ID" value="KAI0059843.1"/>
    <property type="molecule type" value="Genomic_DNA"/>
</dbReference>
<comment type="caution">
    <text evidence="1">The sequence shown here is derived from an EMBL/GenBank/DDBJ whole genome shotgun (WGS) entry which is preliminary data.</text>
</comment>
<gene>
    <name evidence="1" type="ORF">BV25DRAFT_1028774</name>
</gene>
<evidence type="ECO:0000313" key="1">
    <source>
        <dbReference type="EMBL" id="KAI0059843.1"/>
    </source>
</evidence>
<proteinExistence type="predicted"/>
<dbReference type="Proteomes" id="UP000814140">
    <property type="component" value="Unassembled WGS sequence"/>
</dbReference>
<reference evidence="1" key="2">
    <citation type="journal article" date="2022" name="New Phytol.">
        <title>Evolutionary transition to the ectomycorrhizal habit in the genomes of a hyperdiverse lineage of mushroom-forming fungi.</title>
        <authorList>
            <person name="Looney B."/>
            <person name="Miyauchi S."/>
            <person name="Morin E."/>
            <person name="Drula E."/>
            <person name="Courty P.E."/>
            <person name="Kohler A."/>
            <person name="Kuo A."/>
            <person name="LaButti K."/>
            <person name="Pangilinan J."/>
            <person name="Lipzen A."/>
            <person name="Riley R."/>
            <person name="Andreopoulos W."/>
            <person name="He G."/>
            <person name="Johnson J."/>
            <person name="Nolan M."/>
            <person name="Tritt A."/>
            <person name="Barry K.W."/>
            <person name="Grigoriev I.V."/>
            <person name="Nagy L.G."/>
            <person name="Hibbett D."/>
            <person name="Henrissat B."/>
            <person name="Matheny P.B."/>
            <person name="Labbe J."/>
            <person name="Martin F.M."/>
        </authorList>
    </citation>
    <scope>NUCLEOTIDE SEQUENCE</scope>
    <source>
        <strain evidence="1">HHB10654</strain>
    </source>
</reference>
<sequence length="206" mass="22488">MSRRTCRRNARNLCQTCSNAAQSCASVVLPVKAQAVLLPFSAISQSSPSCHRLVTLDILLIRELRPRSQNTASRRRPTDAVIEAENCCVSGGLAFLGGALRTCSISVQQSRHLAESRREVKTAPSASGMKRLQARPSIFGAWTTRIVRACISCGRRVRRSVWRMLASPPLSGPLTQLYTGRCVNALEPGLVQRTCVLSQRAELEGV</sequence>
<evidence type="ECO:0000313" key="2">
    <source>
        <dbReference type="Proteomes" id="UP000814140"/>
    </source>
</evidence>
<keyword evidence="2" id="KW-1185">Reference proteome</keyword>
<protein>
    <submittedName>
        <fullName evidence="1">Uncharacterized protein</fullName>
    </submittedName>
</protein>